<sequence>MLRSDNETAGDLDVETKDEIIEVKRSMRSIGDKLDQFDKYIDSNNKEFMNPYNKKVILYIDKPLKKLHPSDQKRLDIIKGKGVTIVNSLEELEEVLK</sequence>
<comment type="caution">
    <text evidence="1">The sequence shown here is derived from an EMBL/GenBank/DDBJ whole genome shotgun (WGS) entry which is preliminary data.</text>
</comment>
<dbReference type="AlphaFoldDB" id="A0A7W2ARE8"/>
<dbReference type="EMBL" id="JACEOL010000036">
    <property type="protein sequence ID" value="MBA4602914.1"/>
    <property type="molecule type" value="Genomic_DNA"/>
</dbReference>
<dbReference type="Proteomes" id="UP000538292">
    <property type="component" value="Unassembled WGS sequence"/>
</dbReference>
<protein>
    <submittedName>
        <fullName evidence="1">Uncharacterized protein</fullName>
    </submittedName>
</protein>
<reference evidence="1 2" key="1">
    <citation type="submission" date="2020-07" db="EMBL/GenBank/DDBJ databases">
        <title>Thermoactinomyces phylogeny.</title>
        <authorList>
            <person name="Dunlap C."/>
        </authorList>
    </citation>
    <scope>NUCLEOTIDE SEQUENCE [LARGE SCALE GENOMIC DNA]</scope>
    <source>
        <strain evidence="1 2">AMNI-1</strain>
    </source>
</reference>
<accession>A0A7W2ARE8</accession>
<evidence type="ECO:0000313" key="2">
    <source>
        <dbReference type="Proteomes" id="UP000538292"/>
    </source>
</evidence>
<evidence type="ECO:0000313" key="1">
    <source>
        <dbReference type="EMBL" id="MBA4602914.1"/>
    </source>
</evidence>
<name>A0A7W2ARE8_9BACL</name>
<organism evidence="1 2">
    <name type="scientific">Thermoactinomyces mirandus</name>
    <dbReference type="NCBI Taxonomy" id="2756294"/>
    <lineage>
        <taxon>Bacteria</taxon>
        <taxon>Bacillati</taxon>
        <taxon>Bacillota</taxon>
        <taxon>Bacilli</taxon>
        <taxon>Bacillales</taxon>
        <taxon>Thermoactinomycetaceae</taxon>
        <taxon>Thermoactinomyces</taxon>
    </lineage>
</organism>
<keyword evidence="2" id="KW-1185">Reference proteome</keyword>
<proteinExistence type="predicted"/>
<gene>
    <name evidence="1" type="ORF">H2C83_11440</name>
</gene>